<protein>
    <submittedName>
        <fullName evidence="2">Uncharacterized protein</fullName>
    </submittedName>
</protein>
<evidence type="ECO:0000256" key="1">
    <source>
        <dbReference type="SAM" id="MobiDB-lite"/>
    </source>
</evidence>
<proteinExistence type="predicted"/>
<dbReference type="EMBL" id="BKCJ011853136">
    <property type="protein sequence ID" value="GFD58445.1"/>
    <property type="molecule type" value="Genomic_DNA"/>
</dbReference>
<name>A0A699XEW7_TANCI</name>
<comment type="caution">
    <text evidence="2">The sequence shown here is derived from an EMBL/GenBank/DDBJ whole genome shotgun (WGS) entry which is preliminary data.</text>
</comment>
<dbReference type="AlphaFoldDB" id="A0A699XEW7"/>
<gene>
    <name evidence="2" type="ORF">Tci_930414</name>
</gene>
<evidence type="ECO:0000313" key="2">
    <source>
        <dbReference type="EMBL" id="GFD58445.1"/>
    </source>
</evidence>
<feature type="non-terminal residue" evidence="2">
    <location>
        <position position="1"/>
    </location>
</feature>
<organism evidence="2">
    <name type="scientific">Tanacetum cinerariifolium</name>
    <name type="common">Dalmatian daisy</name>
    <name type="synonym">Chrysanthemum cinerariifolium</name>
    <dbReference type="NCBI Taxonomy" id="118510"/>
    <lineage>
        <taxon>Eukaryota</taxon>
        <taxon>Viridiplantae</taxon>
        <taxon>Streptophyta</taxon>
        <taxon>Embryophyta</taxon>
        <taxon>Tracheophyta</taxon>
        <taxon>Spermatophyta</taxon>
        <taxon>Magnoliopsida</taxon>
        <taxon>eudicotyledons</taxon>
        <taxon>Gunneridae</taxon>
        <taxon>Pentapetalae</taxon>
        <taxon>asterids</taxon>
        <taxon>campanulids</taxon>
        <taxon>Asterales</taxon>
        <taxon>Asteraceae</taxon>
        <taxon>Asteroideae</taxon>
        <taxon>Anthemideae</taxon>
        <taxon>Anthemidinae</taxon>
        <taxon>Tanacetum</taxon>
    </lineage>
</organism>
<feature type="compositionally biased region" description="Low complexity" evidence="1">
    <location>
        <begin position="40"/>
        <end position="51"/>
    </location>
</feature>
<sequence>GWPTYGPGSGTRPALKPAARGVPASRWRSHRGLPAAGGSRAWWPRPAARHR</sequence>
<feature type="region of interest" description="Disordered" evidence="1">
    <location>
        <begin position="1"/>
        <end position="51"/>
    </location>
</feature>
<accession>A0A699XEW7</accession>
<reference evidence="2" key="1">
    <citation type="journal article" date="2019" name="Sci. Rep.">
        <title>Draft genome of Tanacetum cinerariifolium, the natural source of mosquito coil.</title>
        <authorList>
            <person name="Yamashiro T."/>
            <person name="Shiraishi A."/>
            <person name="Satake H."/>
            <person name="Nakayama K."/>
        </authorList>
    </citation>
    <scope>NUCLEOTIDE SEQUENCE</scope>
</reference>